<dbReference type="OrthoDB" id="9804278at2"/>
<dbReference type="GO" id="GO:0006364">
    <property type="term" value="P:rRNA processing"/>
    <property type="evidence" value="ECO:0007669"/>
    <property type="project" value="TreeGrafter"/>
</dbReference>
<dbReference type="CDD" id="cd04453">
    <property type="entry name" value="S1_RNase_E"/>
    <property type="match status" value="1"/>
</dbReference>
<dbReference type="Proteomes" id="UP000184386">
    <property type="component" value="Unassembled WGS sequence"/>
</dbReference>
<sequence>MKHKLIITKDGDSIVSSVFEEKEMLQVNVFGLQEENPLGNIYVGKVKNIVANIAAAFVEYEKGKMCYLSLEEVRNPIFLNSKKNEKMVVGDEILVQIAKADVKTKAPVATTGLNFTGKYLVLTHGNNIIGISGKIGDEEERKRLKTLMDAYKHTEYGFIVRTNAAKAEDSVLKEEAEALISLYRETLSYGTHKTPFSVVYRTLPGYLCDIRDSLSEAITEIITDDRKLYEEIASYLGRYQKEDLEKLRFYEDNLLSLSKLYGIEVKLEDALKKKVWLKSGGTIIIEPTEALTVIDVNTGKAISGKRKVQETFFKLNLEAAEEIARQIRLRNLSGIIIVDFIDMEDKSAKEALMRFFEEQLRKDSVKTVLVDMTALNLVEVTRKKVRKPLYEQIREE</sequence>
<evidence type="ECO:0000313" key="7">
    <source>
        <dbReference type="EMBL" id="SHJ49764.1"/>
    </source>
</evidence>
<dbReference type="GO" id="GO:0003723">
    <property type="term" value="F:RNA binding"/>
    <property type="evidence" value="ECO:0007669"/>
    <property type="project" value="UniProtKB-KW"/>
</dbReference>
<comment type="cofactor">
    <cofactor evidence="1">
        <name>Mg(2+)</name>
        <dbReference type="ChEBI" id="CHEBI:18420"/>
    </cofactor>
</comment>
<protein>
    <submittedName>
        <fullName evidence="7">Ribonuclease G</fullName>
    </submittedName>
</protein>
<dbReference type="InterPro" id="IPR019307">
    <property type="entry name" value="RNA-bd_AU-1/RNase_E/G"/>
</dbReference>
<dbReference type="EMBL" id="FRAC01000006">
    <property type="protein sequence ID" value="SHJ49764.1"/>
    <property type="molecule type" value="Genomic_DNA"/>
</dbReference>
<dbReference type="InterPro" id="IPR004659">
    <property type="entry name" value="RNase_E/G"/>
</dbReference>
<name>A0A1M6JSQ2_9FIRM</name>
<dbReference type="STRING" id="1121322.SAMN02745136_00192"/>
<dbReference type="PANTHER" id="PTHR30001:SF0">
    <property type="entry name" value="RIBONUCLEASE G"/>
    <property type="match status" value="1"/>
</dbReference>
<evidence type="ECO:0000256" key="2">
    <source>
        <dbReference type="ARBA" id="ARBA00022723"/>
    </source>
</evidence>
<dbReference type="Pfam" id="PF00575">
    <property type="entry name" value="S1"/>
    <property type="match status" value="1"/>
</dbReference>
<evidence type="ECO:0000256" key="5">
    <source>
        <dbReference type="ARBA" id="ARBA00022884"/>
    </source>
</evidence>
<dbReference type="Gene3D" id="2.40.50.140">
    <property type="entry name" value="Nucleic acid-binding proteins"/>
    <property type="match status" value="1"/>
</dbReference>
<organism evidence="7 8">
    <name type="scientific">Anaerocolumna jejuensis DSM 15929</name>
    <dbReference type="NCBI Taxonomy" id="1121322"/>
    <lineage>
        <taxon>Bacteria</taxon>
        <taxon>Bacillati</taxon>
        <taxon>Bacillota</taxon>
        <taxon>Clostridia</taxon>
        <taxon>Lachnospirales</taxon>
        <taxon>Lachnospiraceae</taxon>
        <taxon>Anaerocolumna</taxon>
    </lineage>
</organism>
<gene>
    <name evidence="7" type="ORF">SAMN02745136_00192</name>
</gene>
<dbReference type="InterPro" id="IPR003029">
    <property type="entry name" value="S1_domain"/>
</dbReference>
<keyword evidence="8" id="KW-1185">Reference proteome</keyword>
<accession>A0A1M6JSQ2</accession>
<dbReference type="GO" id="GO:0046872">
    <property type="term" value="F:metal ion binding"/>
    <property type="evidence" value="ECO:0007669"/>
    <property type="project" value="UniProtKB-KW"/>
</dbReference>
<dbReference type="PROSITE" id="PS50126">
    <property type="entry name" value="S1"/>
    <property type="match status" value="1"/>
</dbReference>
<proteinExistence type="predicted"/>
<dbReference type="Pfam" id="PF10150">
    <property type="entry name" value="RNase_E_G"/>
    <property type="match status" value="1"/>
</dbReference>
<evidence type="ECO:0000259" key="6">
    <source>
        <dbReference type="PROSITE" id="PS50126"/>
    </source>
</evidence>
<dbReference type="GO" id="GO:0016787">
    <property type="term" value="F:hydrolase activity"/>
    <property type="evidence" value="ECO:0007669"/>
    <property type="project" value="UniProtKB-KW"/>
</dbReference>
<dbReference type="GO" id="GO:0004540">
    <property type="term" value="F:RNA nuclease activity"/>
    <property type="evidence" value="ECO:0007669"/>
    <property type="project" value="InterPro"/>
</dbReference>
<dbReference type="RefSeq" id="WP_073271978.1">
    <property type="nucleotide sequence ID" value="NZ_FRAC01000006.1"/>
</dbReference>
<keyword evidence="4" id="KW-0460">Magnesium</keyword>
<dbReference type="AlphaFoldDB" id="A0A1M6JSQ2"/>
<dbReference type="GO" id="GO:0005737">
    <property type="term" value="C:cytoplasm"/>
    <property type="evidence" value="ECO:0007669"/>
    <property type="project" value="TreeGrafter"/>
</dbReference>
<dbReference type="PANTHER" id="PTHR30001">
    <property type="entry name" value="RIBONUCLEASE"/>
    <property type="match status" value="1"/>
</dbReference>
<evidence type="ECO:0000256" key="4">
    <source>
        <dbReference type="ARBA" id="ARBA00022842"/>
    </source>
</evidence>
<dbReference type="SMART" id="SM00316">
    <property type="entry name" value="S1"/>
    <property type="match status" value="1"/>
</dbReference>
<feature type="domain" description="S1 motif" evidence="6">
    <location>
        <begin position="39"/>
        <end position="118"/>
    </location>
</feature>
<dbReference type="SUPFAM" id="SSF50249">
    <property type="entry name" value="Nucleic acid-binding proteins"/>
    <property type="match status" value="1"/>
</dbReference>
<keyword evidence="2" id="KW-0479">Metal-binding</keyword>
<evidence type="ECO:0000313" key="8">
    <source>
        <dbReference type="Proteomes" id="UP000184386"/>
    </source>
</evidence>
<keyword evidence="3" id="KW-0378">Hydrolase</keyword>
<dbReference type="InterPro" id="IPR012340">
    <property type="entry name" value="NA-bd_OB-fold"/>
</dbReference>
<evidence type="ECO:0000256" key="3">
    <source>
        <dbReference type="ARBA" id="ARBA00022801"/>
    </source>
</evidence>
<evidence type="ECO:0000256" key="1">
    <source>
        <dbReference type="ARBA" id="ARBA00001946"/>
    </source>
</evidence>
<reference evidence="7 8" key="1">
    <citation type="submission" date="2016-11" db="EMBL/GenBank/DDBJ databases">
        <authorList>
            <person name="Jaros S."/>
            <person name="Januszkiewicz K."/>
            <person name="Wedrychowicz H."/>
        </authorList>
    </citation>
    <scope>NUCLEOTIDE SEQUENCE [LARGE SCALE GENOMIC DNA]</scope>
    <source>
        <strain evidence="7 8">DSM 15929</strain>
    </source>
</reference>
<keyword evidence="5" id="KW-0694">RNA-binding</keyword>